<reference evidence="2 3" key="1">
    <citation type="journal article" date="2013" name="Curr. Biol.">
        <title>The Genome of the Foraminiferan Reticulomyxa filosa.</title>
        <authorList>
            <person name="Glockner G."/>
            <person name="Hulsmann N."/>
            <person name="Schleicher M."/>
            <person name="Noegel A.A."/>
            <person name="Eichinger L."/>
            <person name="Gallinger C."/>
            <person name="Pawlowski J."/>
            <person name="Sierra R."/>
            <person name="Euteneuer U."/>
            <person name="Pillet L."/>
            <person name="Moustafa A."/>
            <person name="Platzer M."/>
            <person name="Groth M."/>
            <person name="Szafranski K."/>
            <person name="Schliwa M."/>
        </authorList>
    </citation>
    <scope>NUCLEOTIDE SEQUENCE [LARGE SCALE GENOMIC DNA]</scope>
</reference>
<evidence type="ECO:0000259" key="1">
    <source>
        <dbReference type="PROSITE" id="PS50238"/>
    </source>
</evidence>
<keyword evidence="3" id="KW-1185">Reference proteome</keyword>
<dbReference type="PROSITE" id="PS50238">
    <property type="entry name" value="RHOGAP"/>
    <property type="match status" value="1"/>
</dbReference>
<dbReference type="SUPFAM" id="SSF48350">
    <property type="entry name" value="GTPase activation domain, GAP"/>
    <property type="match status" value="1"/>
</dbReference>
<dbReference type="InterPro" id="IPR000198">
    <property type="entry name" value="RhoGAP_dom"/>
</dbReference>
<dbReference type="Proteomes" id="UP000023152">
    <property type="component" value="Unassembled WGS sequence"/>
</dbReference>
<dbReference type="GO" id="GO:0007165">
    <property type="term" value="P:signal transduction"/>
    <property type="evidence" value="ECO:0007669"/>
    <property type="project" value="InterPro"/>
</dbReference>
<dbReference type="InterPro" id="IPR008936">
    <property type="entry name" value="Rho_GTPase_activation_prot"/>
</dbReference>
<feature type="domain" description="Rho-GAP" evidence="1">
    <location>
        <begin position="1"/>
        <end position="53"/>
    </location>
</feature>
<organism evidence="2 3">
    <name type="scientific">Reticulomyxa filosa</name>
    <dbReference type="NCBI Taxonomy" id="46433"/>
    <lineage>
        <taxon>Eukaryota</taxon>
        <taxon>Sar</taxon>
        <taxon>Rhizaria</taxon>
        <taxon>Retaria</taxon>
        <taxon>Foraminifera</taxon>
        <taxon>Monothalamids</taxon>
        <taxon>Reticulomyxidae</taxon>
        <taxon>Reticulomyxa</taxon>
    </lineage>
</organism>
<accession>X6ND22</accession>
<feature type="non-terminal residue" evidence="2">
    <location>
        <position position="1"/>
    </location>
</feature>
<sequence length="175" mass="19977">VAEHVKDNQMSLESLAISFSPNLVRHEDPSHLLKLQQNAQRIWKLLCELRQLNQLGTTTTSLSVPYWMEEYNNKKEEFLDEESILSPLSPGVNATLDMAATVGHQPLSRRTVRSISVVYSTGVHELYRPSFYSGAFGSFHYPLKDSFHAIRRSVVLHSEEFKMQAVLLLYILSNN</sequence>
<comment type="caution">
    <text evidence="2">The sequence shown here is derived from an EMBL/GenBank/DDBJ whole genome shotgun (WGS) entry which is preliminary data.</text>
</comment>
<evidence type="ECO:0000313" key="3">
    <source>
        <dbReference type="Proteomes" id="UP000023152"/>
    </source>
</evidence>
<gene>
    <name evidence="2" type="ORF">RFI_13955</name>
</gene>
<dbReference type="EMBL" id="ASPP01010097">
    <property type="protein sequence ID" value="ETO23227.1"/>
    <property type="molecule type" value="Genomic_DNA"/>
</dbReference>
<proteinExistence type="predicted"/>
<evidence type="ECO:0000313" key="2">
    <source>
        <dbReference type="EMBL" id="ETO23227.1"/>
    </source>
</evidence>
<dbReference type="Gene3D" id="1.10.555.10">
    <property type="entry name" value="Rho GTPase activation protein"/>
    <property type="match status" value="1"/>
</dbReference>
<protein>
    <recommendedName>
        <fullName evidence="1">Rho-GAP domain-containing protein</fullName>
    </recommendedName>
</protein>
<dbReference type="AlphaFoldDB" id="X6ND22"/>
<name>X6ND22_RETFI</name>